<dbReference type="RefSeq" id="WP_380748398.1">
    <property type="nucleotide sequence ID" value="NZ_JBHULT010000005.1"/>
</dbReference>
<name>A0ABW5ITB1_9FLAO</name>
<dbReference type="EMBL" id="JBHULT010000005">
    <property type="protein sequence ID" value="MFD2516899.1"/>
    <property type="molecule type" value="Genomic_DNA"/>
</dbReference>
<proteinExistence type="predicted"/>
<accession>A0ABW5ITB1</accession>
<keyword evidence="3" id="KW-1185">Reference proteome</keyword>
<dbReference type="Proteomes" id="UP001597468">
    <property type="component" value="Unassembled WGS sequence"/>
</dbReference>
<sequence>MMDIIIALISVDIIMSKFLDCYIKSNRFESNHEERNPVYRRILSALGVDNNIWLSFLLTVLTVGVGVHLLNTFYSSTPFQLLFIFTGLFSTVLNLGSAHSAYFGRTNLITKKLLRVKN</sequence>
<comment type="caution">
    <text evidence="2">The sequence shown here is derived from an EMBL/GenBank/DDBJ whole genome shotgun (WGS) entry which is preliminary data.</text>
</comment>
<reference evidence="3" key="1">
    <citation type="journal article" date="2019" name="Int. J. Syst. Evol. Microbiol.">
        <title>The Global Catalogue of Microorganisms (GCM) 10K type strain sequencing project: providing services to taxonomists for standard genome sequencing and annotation.</title>
        <authorList>
            <consortium name="The Broad Institute Genomics Platform"/>
            <consortium name="The Broad Institute Genome Sequencing Center for Infectious Disease"/>
            <person name="Wu L."/>
            <person name="Ma J."/>
        </authorList>
    </citation>
    <scope>NUCLEOTIDE SEQUENCE [LARGE SCALE GENOMIC DNA]</scope>
    <source>
        <strain evidence="3">KCTC 42585</strain>
    </source>
</reference>
<evidence type="ECO:0000313" key="3">
    <source>
        <dbReference type="Proteomes" id="UP001597468"/>
    </source>
</evidence>
<protein>
    <recommendedName>
        <fullName evidence="4">DUF5658 domain-containing protein</fullName>
    </recommendedName>
</protein>
<keyword evidence="1" id="KW-0472">Membrane</keyword>
<organism evidence="2 3">
    <name type="scientific">Salinimicrobium flavum</name>
    <dbReference type="NCBI Taxonomy" id="1737065"/>
    <lineage>
        <taxon>Bacteria</taxon>
        <taxon>Pseudomonadati</taxon>
        <taxon>Bacteroidota</taxon>
        <taxon>Flavobacteriia</taxon>
        <taxon>Flavobacteriales</taxon>
        <taxon>Flavobacteriaceae</taxon>
        <taxon>Salinimicrobium</taxon>
    </lineage>
</organism>
<feature type="transmembrane region" description="Helical" evidence="1">
    <location>
        <begin position="50"/>
        <end position="70"/>
    </location>
</feature>
<evidence type="ECO:0000256" key="1">
    <source>
        <dbReference type="SAM" id="Phobius"/>
    </source>
</evidence>
<keyword evidence="1" id="KW-0812">Transmembrane</keyword>
<gene>
    <name evidence="2" type="ORF">ACFSTG_03255</name>
</gene>
<evidence type="ECO:0000313" key="2">
    <source>
        <dbReference type="EMBL" id="MFD2516899.1"/>
    </source>
</evidence>
<keyword evidence="1" id="KW-1133">Transmembrane helix</keyword>
<feature type="transmembrane region" description="Helical" evidence="1">
    <location>
        <begin position="82"/>
        <end position="103"/>
    </location>
</feature>
<evidence type="ECO:0008006" key="4">
    <source>
        <dbReference type="Google" id="ProtNLM"/>
    </source>
</evidence>